<dbReference type="CDD" id="cd02603">
    <property type="entry name" value="HAD_sEH-N_like"/>
    <property type="match status" value="1"/>
</dbReference>
<reference evidence="1 2" key="1">
    <citation type="submission" date="2020-03" db="EMBL/GenBank/DDBJ databases">
        <title>Cyclobacterium plantarum sp. nov., a marine bacterium isolated from a coastal-marine wetland.</title>
        <authorList>
            <person name="Sanchez-Porro C."/>
            <person name="Ventosa A."/>
            <person name="Amoozegar M."/>
        </authorList>
    </citation>
    <scope>NUCLEOTIDE SEQUENCE [LARGE SCALE GENOMIC DNA]</scope>
    <source>
        <strain evidence="1 2">GBPx2</strain>
    </source>
</reference>
<dbReference type="Gene3D" id="3.40.50.1000">
    <property type="entry name" value="HAD superfamily/HAD-like"/>
    <property type="match status" value="1"/>
</dbReference>
<proteinExistence type="predicted"/>
<dbReference type="SFLD" id="SFLDG01129">
    <property type="entry name" value="C1.5:_HAD__Beta-PGM__Phosphata"/>
    <property type="match status" value="1"/>
</dbReference>
<name>A0ABX0H8Y6_9BACT</name>
<evidence type="ECO:0000313" key="1">
    <source>
        <dbReference type="EMBL" id="NHE56686.1"/>
    </source>
</evidence>
<dbReference type="RefSeq" id="WP_166144898.1">
    <property type="nucleotide sequence ID" value="NZ_JAANYN010000002.1"/>
</dbReference>
<dbReference type="InterPro" id="IPR023198">
    <property type="entry name" value="PGP-like_dom2"/>
</dbReference>
<dbReference type="Gene3D" id="1.10.150.240">
    <property type="entry name" value="Putative phosphatase, domain 2"/>
    <property type="match status" value="1"/>
</dbReference>
<comment type="caution">
    <text evidence="1">The sequence shown here is derived from an EMBL/GenBank/DDBJ whole genome shotgun (WGS) entry which is preliminary data.</text>
</comment>
<dbReference type="PANTHER" id="PTHR43611">
    <property type="entry name" value="ALPHA-D-GLUCOSE 1-PHOSPHATE PHOSPHATASE"/>
    <property type="match status" value="1"/>
</dbReference>
<dbReference type="Pfam" id="PF00702">
    <property type="entry name" value="Hydrolase"/>
    <property type="match status" value="1"/>
</dbReference>
<dbReference type="InterPro" id="IPR036412">
    <property type="entry name" value="HAD-like_sf"/>
</dbReference>
<dbReference type="SUPFAM" id="SSF56784">
    <property type="entry name" value="HAD-like"/>
    <property type="match status" value="1"/>
</dbReference>
<dbReference type="Proteomes" id="UP000649799">
    <property type="component" value="Unassembled WGS sequence"/>
</dbReference>
<evidence type="ECO:0000313" key="2">
    <source>
        <dbReference type="Proteomes" id="UP000649799"/>
    </source>
</evidence>
<dbReference type="InterPro" id="IPR006439">
    <property type="entry name" value="HAD-SF_hydro_IA"/>
</dbReference>
<dbReference type="SFLD" id="SFLDS00003">
    <property type="entry name" value="Haloacid_Dehalogenase"/>
    <property type="match status" value="1"/>
</dbReference>
<sequence>MKKHPEIQLLIFDLGNVIYDIDYQRTFDKLYAKLPTEKHAMVKEFMVSPIHMDLETGTIDEAGFRNGVREYFSADWEDDWIDEVWNSLLVDIPQERLDLLLKLKEKYPLYMLSNTNSIHFKIVEQVFKQKLPAGAWPQLFDHLFLSHEMGLRKPGEAIYREVVKTIGAKPESCLFFDDLKANLLGAEKVGIKTFHIDHPKALINFFGNV</sequence>
<dbReference type="InterPro" id="IPR023214">
    <property type="entry name" value="HAD_sf"/>
</dbReference>
<dbReference type="PANTHER" id="PTHR43611:SF3">
    <property type="entry name" value="FLAVIN MONONUCLEOTIDE HYDROLASE 1, CHLOROPLATIC"/>
    <property type="match status" value="1"/>
</dbReference>
<dbReference type="PRINTS" id="PR00413">
    <property type="entry name" value="HADHALOGNASE"/>
</dbReference>
<dbReference type="EMBL" id="JAANYN010000002">
    <property type="protein sequence ID" value="NHE56686.1"/>
    <property type="molecule type" value="Genomic_DNA"/>
</dbReference>
<organism evidence="1 2">
    <name type="scientific">Cyclobacterium plantarum</name>
    <dbReference type="NCBI Taxonomy" id="2716263"/>
    <lineage>
        <taxon>Bacteria</taxon>
        <taxon>Pseudomonadati</taxon>
        <taxon>Bacteroidota</taxon>
        <taxon>Cytophagia</taxon>
        <taxon>Cytophagales</taxon>
        <taxon>Cyclobacteriaceae</taxon>
        <taxon>Cyclobacterium</taxon>
    </lineage>
</organism>
<dbReference type="NCBIfam" id="TIGR01509">
    <property type="entry name" value="HAD-SF-IA-v3"/>
    <property type="match status" value="1"/>
</dbReference>
<gene>
    <name evidence="1" type="ORF">G9Q97_07655</name>
</gene>
<protein>
    <submittedName>
        <fullName evidence="1">HAD family phosphatase</fullName>
    </submittedName>
</protein>
<keyword evidence="2" id="KW-1185">Reference proteome</keyword>
<accession>A0ABX0H8Y6</accession>